<evidence type="ECO:0000313" key="11">
    <source>
        <dbReference type="Proteomes" id="UP000652761"/>
    </source>
</evidence>
<dbReference type="Pfam" id="PF11995">
    <property type="entry name" value="DUF3490"/>
    <property type="match status" value="1"/>
</dbReference>
<dbReference type="InterPro" id="IPR027417">
    <property type="entry name" value="P-loop_NTPase"/>
</dbReference>
<proteinExistence type="inferred from homology"/>
<keyword evidence="11" id="KW-1185">Reference proteome</keyword>
<sequence>MGAIAGDELMRWENAQEEGGGSYLGCRDGSIAEDFASGGGLRVVTCPSHGITGGGSNGGGGTVGGGSVEGKEERIRVSVRLRPLNAKELARNDPSDWECINDTTIIFRNSLPERSMFPTAYTFDRAFPCDSTTKKVYEEGAKEVALSVVSGINSSIFAYGQTSSGKTYTMTGITEYAMNDIYDYIDRHKERAFILKFSAIEIYNEAVRDLLSPESPPLRLLDDPERGTIVEKLTEETLRNWYHMKELLSICEAQRQIGETSLNETSSRSHQILRLTIESSASESLGKENSSALAASVNFVDLAGSERASQALSAGTRLKEGCHINRSLLTLGTVIRKLSKGRNGHIPYRDSKLTRILQSSLGGNARTAIICTLSPARSHVEQSRNALLFASCAKEVITSAQVNVVMSEKALVKHLQKELARLESELRLPGPTSSKFYAEVLLKEKDAQIQKLEKEIKELIHQRNLAQSRIQGLLRVVGDEQESRPWDGFVRLSSSHVPSTCEDDLSVNDSSYALDFDFFKSDASQSYACDNANYNIRYLEDSKNLNVHDAASPQNSVSSVNSILVPHGGRETISQDDSVDMDIVCKEVRCIEVDEISPSRSEQSNNVLTEGSVVGLSPSSICVNNPGDLERRTSLFPSSICDNNPGNLEPMTKLQGELDAGKGIDHFAKPCPVDSSPWPSVQALSSSRYLSLTRSRSCRAILMSNSPSLCFFEEEQYGNTPPSIFYKDFPGRPEKSQRRLFTLNYGEEIEVSSKDASQHSERISVDVCKGGNIKPDPQEHFLGTCDAVAKSAMDQIQFHKDLPDSQVVEANAGEETKTKSVEYIGTDPMIDLVESPPMINPMESPSPMINSRASPNLPQEFERQQKDMIELWHACNVSLLHRTYFFLLFKGDPADSIYMEVELRRLYFLKRVFTQGSVGRSMFENNCKITPASSMRALRRERVMLCRQMQKKLSAEERESLYGKWGIPLHSKQRKLQLSRLIWSETGDMDHIRESASLVAAVIGLAESDQALKEMFGLSFTPQITSRRSPSWKHGVPSFI</sequence>
<dbReference type="PRINTS" id="PR00380">
    <property type="entry name" value="KINESINHEAVY"/>
</dbReference>
<evidence type="ECO:0000259" key="9">
    <source>
        <dbReference type="PROSITE" id="PS50067"/>
    </source>
</evidence>
<evidence type="ECO:0000313" key="10">
    <source>
        <dbReference type="EMBL" id="MQL71486.1"/>
    </source>
</evidence>
<dbReference type="FunFam" id="3.40.850.10:FF:000016">
    <property type="entry name" value="Kinesin-like protein"/>
    <property type="match status" value="1"/>
</dbReference>
<dbReference type="GO" id="GO:0007018">
    <property type="term" value="P:microtubule-based movement"/>
    <property type="evidence" value="ECO:0007669"/>
    <property type="project" value="InterPro"/>
</dbReference>
<dbReference type="Gene3D" id="3.40.850.10">
    <property type="entry name" value="Kinesin motor domain"/>
    <property type="match status" value="1"/>
</dbReference>
<comment type="caution">
    <text evidence="10">The sequence shown here is derived from an EMBL/GenBank/DDBJ whole genome shotgun (WGS) entry which is preliminary data.</text>
</comment>
<gene>
    <name evidence="10" type="ORF">Taro_003773</name>
</gene>
<keyword evidence="6 7" id="KW-0505">Motor protein</keyword>
<keyword evidence="5 8" id="KW-0175">Coiled coil</keyword>
<dbReference type="InterPro" id="IPR019821">
    <property type="entry name" value="Kinesin_motor_CS"/>
</dbReference>
<dbReference type="GO" id="GO:0005524">
    <property type="term" value="F:ATP binding"/>
    <property type="evidence" value="ECO:0007669"/>
    <property type="project" value="UniProtKB-UniRule"/>
</dbReference>
<evidence type="ECO:0000256" key="6">
    <source>
        <dbReference type="ARBA" id="ARBA00023175"/>
    </source>
</evidence>
<evidence type="ECO:0000256" key="1">
    <source>
        <dbReference type="ARBA" id="ARBA00007310"/>
    </source>
</evidence>
<dbReference type="GO" id="GO:0005874">
    <property type="term" value="C:microtubule"/>
    <property type="evidence" value="ECO:0007669"/>
    <property type="project" value="UniProtKB-KW"/>
</dbReference>
<dbReference type="GO" id="GO:0008017">
    <property type="term" value="F:microtubule binding"/>
    <property type="evidence" value="ECO:0007669"/>
    <property type="project" value="InterPro"/>
</dbReference>
<dbReference type="InterPro" id="IPR036961">
    <property type="entry name" value="Kinesin_motor_dom_sf"/>
</dbReference>
<dbReference type="PROSITE" id="PS50067">
    <property type="entry name" value="KINESIN_MOTOR_2"/>
    <property type="match status" value="1"/>
</dbReference>
<keyword evidence="4 7" id="KW-0067">ATP-binding</keyword>
<dbReference type="InterPro" id="IPR027640">
    <property type="entry name" value="Kinesin-like_fam"/>
</dbReference>
<dbReference type="SMART" id="SM00129">
    <property type="entry name" value="KISc"/>
    <property type="match status" value="1"/>
</dbReference>
<evidence type="ECO:0000256" key="7">
    <source>
        <dbReference type="PROSITE-ProRule" id="PRU00283"/>
    </source>
</evidence>
<dbReference type="InterPro" id="IPR001752">
    <property type="entry name" value="Kinesin_motor_dom"/>
</dbReference>
<reference evidence="10" key="1">
    <citation type="submission" date="2017-07" db="EMBL/GenBank/DDBJ databases">
        <title>Taro Niue Genome Assembly and Annotation.</title>
        <authorList>
            <person name="Atibalentja N."/>
            <person name="Keating K."/>
            <person name="Fields C.J."/>
        </authorList>
    </citation>
    <scope>NUCLEOTIDE SEQUENCE</scope>
    <source>
        <strain evidence="10">Niue_2</strain>
        <tissue evidence="10">Leaf</tissue>
    </source>
</reference>
<evidence type="ECO:0000256" key="4">
    <source>
        <dbReference type="ARBA" id="ARBA00022840"/>
    </source>
</evidence>
<keyword evidence="3 7" id="KW-0547">Nucleotide-binding</keyword>
<dbReference type="OrthoDB" id="3176171at2759"/>
<dbReference type="GO" id="GO:0003777">
    <property type="term" value="F:microtubule motor activity"/>
    <property type="evidence" value="ECO:0007669"/>
    <property type="project" value="InterPro"/>
</dbReference>
<dbReference type="Proteomes" id="UP000652761">
    <property type="component" value="Unassembled WGS sequence"/>
</dbReference>
<dbReference type="AlphaFoldDB" id="A0A843TMR4"/>
<evidence type="ECO:0000256" key="8">
    <source>
        <dbReference type="SAM" id="Coils"/>
    </source>
</evidence>
<dbReference type="InterPro" id="IPR021881">
    <property type="entry name" value="NACK_C"/>
</dbReference>
<dbReference type="PANTHER" id="PTHR47968:SF18">
    <property type="entry name" value="KINESIN-LIKE PROTEIN KIN-7F"/>
    <property type="match status" value="1"/>
</dbReference>
<feature type="domain" description="Kinesin motor" evidence="9">
    <location>
        <begin position="74"/>
        <end position="396"/>
    </location>
</feature>
<dbReference type="EMBL" id="NMUH01000099">
    <property type="protein sequence ID" value="MQL71486.1"/>
    <property type="molecule type" value="Genomic_DNA"/>
</dbReference>
<dbReference type="CDD" id="cd01374">
    <property type="entry name" value="KISc_CENP_E"/>
    <property type="match status" value="1"/>
</dbReference>
<comment type="similarity">
    <text evidence="1">Belongs to the TRAFAC class myosin-kinesin ATPase superfamily. Kinesin family. KIN-7 subfamily.</text>
</comment>
<evidence type="ECO:0000256" key="2">
    <source>
        <dbReference type="ARBA" id="ARBA00022701"/>
    </source>
</evidence>
<dbReference type="SUPFAM" id="SSF52540">
    <property type="entry name" value="P-loop containing nucleoside triphosphate hydrolases"/>
    <property type="match status" value="1"/>
</dbReference>
<feature type="binding site" evidence="7">
    <location>
        <begin position="160"/>
        <end position="167"/>
    </location>
    <ligand>
        <name>ATP</name>
        <dbReference type="ChEBI" id="CHEBI:30616"/>
    </ligand>
</feature>
<organism evidence="10 11">
    <name type="scientific">Colocasia esculenta</name>
    <name type="common">Wild taro</name>
    <name type="synonym">Arum esculentum</name>
    <dbReference type="NCBI Taxonomy" id="4460"/>
    <lineage>
        <taxon>Eukaryota</taxon>
        <taxon>Viridiplantae</taxon>
        <taxon>Streptophyta</taxon>
        <taxon>Embryophyta</taxon>
        <taxon>Tracheophyta</taxon>
        <taxon>Spermatophyta</taxon>
        <taxon>Magnoliopsida</taxon>
        <taxon>Liliopsida</taxon>
        <taxon>Araceae</taxon>
        <taxon>Aroideae</taxon>
        <taxon>Colocasieae</taxon>
        <taxon>Colocasia</taxon>
    </lineage>
</organism>
<evidence type="ECO:0000256" key="3">
    <source>
        <dbReference type="ARBA" id="ARBA00022741"/>
    </source>
</evidence>
<dbReference type="PANTHER" id="PTHR47968">
    <property type="entry name" value="CENTROMERE PROTEIN E"/>
    <property type="match status" value="1"/>
</dbReference>
<name>A0A843TMR4_COLES</name>
<dbReference type="PROSITE" id="PS00411">
    <property type="entry name" value="KINESIN_MOTOR_1"/>
    <property type="match status" value="1"/>
</dbReference>
<feature type="coiled-coil region" evidence="8">
    <location>
        <begin position="405"/>
        <end position="469"/>
    </location>
</feature>
<evidence type="ECO:0000256" key="5">
    <source>
        <dbReference type="ARBA" id="ARBA00023054"/>
    </source>
</evidence>
<keyword evidence="2" id="KW-0493">Microtubule</keyword>
<accession>A0A843TMR4</accession>
<dbReference type="Pfam" id="PF00225">
    <property type="entry name" value="Kinesin"/>
    <property type="match status" value="1"/>
</dbReference>
<protein>
    <recommendedName>
        <fullName evidence="9">Kinesin motor domain-containing protein</fullName>
    </recommendedName>
</protein>